<sequence length="449" mass="47448">MTETTQRGMPIPLLSEWFDYIGGPHAAVTNLTITITPVTGGSPVVGPTSTGISNLATGIYVYTWTPAGDAALGDYVIVWSATEGDASDLVEVTSAAVGDDQTADVWYCTREDVMRAQDWKETARTAAQIDRAIAGATGEIEGLTHRRFYPMLATKSWDWPREQGGRSWRLWLDGNELIEAAAVVSGGVTLTDGDYYLEPRNSGPPFTNVQVNRDGNAVWGGGSNIQRAIEITGLWGYTARGATAGTLAETLDDTETAVDVSNSAAIGVGQILRVGAERMIVTAKSQLDTGQNLGANLGAMNNEVTVAVGSGAAFAVDEVILIDSERMLIIDIAANTLTVKRAWDGSVLAAHISGADIYAPRTLTVQRGALGTTAASHATSATVYKHLVPAQVRNYAVALAVVTVLSDQGGWARTVGSGENEREAAGRALVKARDALARSYARKARHRAV</sequence>
<gene>
    <name evidence="1" type="ORF">Cme02nite_38200</name>
</gene>
<evidence type="ECO:0000313" key="1">
    <source>
        <dbReference type="EMBL" id="GIG15488.1"/>
    </source>
</evidence>
<dbReference type="EMBL" id="BONJ01000020">
    <property type="protein sequence ID" value="GIG15488.1"/>
    <property type="molecule type" value="Genomic_DNA"/>
</dbReference>
<reference evidence="1" key="1">
    <citation type="submission" date="2021-01" db="EMBL/GenBank/DDBJ databases">
        <title>Whole genome shotgun sequence of Catellatospora methionotrophica NBRC 14553.</title>
        <authorList>
            <person name="Komaki H."/>
            <person name="Tamura T."/>
        </authorList>
    </citation>
    <scope>NUCLEOTIDE SEQUENCE</scope>
    <source>
        <strain evidence="1">NBRC 14553</strain>
    </source>
</reference>
<evidence type="ECO:0000313" key="2">
    <source>
        <dbReference type="Proteomes" id="UP000660339"/>
    </source>
</evidence>
<dbReference type="AlphaFoldDB" id="A0A8J3L6U1"/>
<name>A0A8J3L6U1_9ACTN</name>
<comment type="caution">
    <text evidence="1">The sequence shown here is derived from an EMBL/GenBank/DDBJ whole genome shotgun (WGS) entry which is preliminary data.</text>
</comment>
<organism evidence="1 2">
    <name type="scientific">Catellatospora methionotrophica</name>
    <dbReference type="NCBI Taxonomy" id="121620"/>
    <lineage>
        <taxon>Bacteria</taxon>
        <taxon>Bacillati</taxon>
        <taxon>Actinomycetota</taxon>
        <taxon>Actinomycetes</taxon>
        <taxon>Micromonosporales</taxon>
        <taxon>Micromonosporaceae</taxon>
        <taxon>Catellatospora</taxon>
    </lineage>
</organism>
<proteinExistence type="predicted"/>
<keyword evidence="2" id="KW-1185">Reference proteome</keyword>
<dbReference type="RefSeq" id="WP_166379892.1">
    <property type="nucleotide sequence ID" value="NZ_BAAATT010000005.1"/>
</dbReference>
<dbReference type="Proteomes" id="UP000660339">
    <property type="component" value="Unassembled WGS sequence"/>
</dbReference>
<accession>A0A8J3L6U1</accession>
<protein>
    <submittedName>
        <fullName evidence="1">Uncharacterized protein</fullName>
    </submittedName>
</protein>